<proteinExistence type="inferred from homology"/>
<dbReference type="InterPro" id="IPR006026">
    <property type="entry name" value="Peptidase_Metallo"/>
</dbReference>
<comment type="cofactor">
    <cofactor evidence="11">
        <name>Ca(2+)</name>
        <dbReference type="ChEBI" id="CHEBI:29108"/>
    </cofactor>
    <text evidence="11">Can bind about 5 Ca(2+) ions per subunit.</text>
</comment>
<feature type="transmembrane region" description="Helical" evidence="13">
    <location>
        <begin position="12"/>
        <end position="30"/>
    </location>
</feature>
<feature type="binding site" evidence="11">
    <location>
        <position position="336"/>
    </location>
    <ligand>
        <name>Zn(2+)</name>
        <dbReference type="ChEBI" id="CHEBI:29105"/>
        <label>2</label>
        <note>catalytic</note>
    </ligand>
</feature>
<evidence type="ECO:0000256" key="7">
    <source>
        <dbReference type="ARBA" id="ARBA00023049"/>
    </source>
</evidence>
<dbReference type="GO" id="GO:0031012">
    <property type="term" value="C:extracellular matrix"/>
    <property type="evidence" value="ECO:0007669"/>
    <property type="project" value="InterPro"/>
</dbReference>
<evidence type="ECO:0000256" key="2">
    <source>
        <dbReference type="ARBA" id="ARBA00022670"/>
    </source>
</evidence>
<dbReference type="GO" id="GO:0030574">
    <property type="term" value="P:collagen catabolic process"/>
    <property type="evidence" value="ECO:0007669"/>
    <property type="project" value="TreeGrafter"/>
</dbReference>
<evidence type="ECO:0000313" key="16">
    <source>
        <dbReference type="Proteomes" id="UP001187192"/>
    </source>
</evidence>
<keyword evidence="13" id="KW-1133">Transmembrane helix</keyword>
<dbReference type="InterPro" id="IPR024079">
    <property type="entry name" value="MetalloPept_cat_dom_sf"/>
</dbReference>
<sequence length="364" mass="40001">MASTLAFHHRSLFTLILIIMMIMISSLDFVSSHDHLIIFAANSAQTDHDHDDHKPSTSSSSSSSSLPFGFLKHLEGSKKGDKVQGIDDLKKYLQHFGYLNSNPTQTQQVTHSPTDDDNKNNFDDPLETAIKTYQANYNLEPTGTLNSQTLSKMMMPRCAVADIINNETRMRSGKKTSTATASPKHHGHRKLLGREFNHVSHYSFFSGEPRWPSSKYSLTYSFAAGTPSEAMDAVARAFQTWASNTQFRFSRAQGNTKADIRVSFERRDHGDGDPFDGAGGVLAHAFSPTDGRLHLDADESWAIGEVTDAFDVETVALHEIGHLLGLLHSSVEGAIMYPSIGAGLTKGLNGDDIQGIRDLYNVAV</sequence>
<dbReference type="Pfam" id="PF00413">
    <property type="entry name" value="Peptidase_M10"/>
    <property type="match status" value="1"/>
</dbReference>
<keyword evidence="5" id="KW-0378">Hydrolase</keyword>
<keyword evidence="8" id="KW-0865">Zymogen</keyword>
<keyword evidence="13" id="KW-0812">Transmembrane</keyword>
<keyword evidence="2" id="KW-0645">Protease</keyword>
<feature type="binding site" evidence="11">
    <location>
        <position position="277"/>
    </location>
    <ligand>
        <name>Ca(2+)</name>
        <dbReference type="ChEBI" id="CHEBI:29108"/>
        <label>3</label>
    </ligand>
</feature>
<feature type="binding site" evidence="11">
    <location>
        <position position="269"/>
    </location>
    <ligand>
        <name>Zn(2+)</name>
        <dbReference type="ChEBI" id="CHEBI:29105"/>
        <label>1</label>
    </ligand>
</feature>
<dbReference type="GO" id="GO:0004222">
    <property type="term" value="F:metalloendopeptidase activity"/>
    <property type="evidence" value="ECO:0007669"/>
    <property type="project" value="InterPro"/>
</dbReference>
<dbReference type="SUPFAM" id="SSF55486">
    <property type="entry name" value="Metalloproteases ('zincins'), catalytic domain"/>
    <property type="match status" value="1"/>
</dbReference>
<evidence type="ECO:0000259" key="14">
    <source>
        <dbReference type="SMART" id="SM00235"/>
    </source>
</evidence>
<feature type="domain" description="Peptidase metallopeptidase" evidence="14">
    <location>
        <begin position="207"/>
        <end position="362"/>
    </location>
</feature>
<dbReference type="PANTHER" id="PTHR10201">
    <property type="entry name" value="MATRIX METALLOPROTEINASE"/>
    <property type="match status" value="1"/>
</dbReference>
<evidence type="ECO:0000256" key="5">
    <source>
        <dbReference type="ARBA" id="ARBA00022801"/>
    </source>
</evidence>
<feature type="binding site" evidence="11">
    <location>
        <position position="299"/>
    </location>
    <ligand>
        <name>Ca(2+)</name>
        <dbReference type="ChEBI" id="CHEBI:29108"/>
        <label>3</label>
    </ligand>
</feature>
<feature type="binding site" evidence="11">
    <location>
        <position position="284"/>
    </location>
    <ligand>
        <name>Zn(2+)</name>
        <dbReference type="ChEBI" id="CHEBI:29105"/>
        <label>1</label>
    </ligand>
</feature>
<feature type="compositionally biased region" description="Low complexity" evidence="12">
    <location>
        <begin position="56"/>
        <end position="65"/>
    </location>
</feature>
<dbReference type="PRINTS" id="PR00138">
    <property type="entry name" value="MATRIXIN"/>
</dbReference>
<feature type="active site" evidence="10">
    <location>
        <position position="319"/>
    </location>
</feature>
<feature type="binding site" evidence="11">
    <location>
        <position position="271"/>
    </location>
    <ligand>
        <name>Zn(2+)</name>
        <dbReference type="ChEBI" id="CHEBI:29105"/>
        <label>1</label>
    </ligand>
</feature>
<feature type="binding site" evidence="11">
    <location>
        <position position="276"/>
    </location>
    <ligand>
        <name>Ca(2+)</name>
        <dbReference type="ChEBI" id="CHEBI:29108"/>
        <label>3</label>
    </ligand>
</feature>
<keyword evidence="11" id="KW-0106">Calcium</keyword>
<dbReference type="SMART" id="SM00235">
    <property type="entry name" value="ZnMc"/>
    <property type="match status" value="1"/>
</dbReference>
<feature type="binding site" evidence="11">
    <location>
        <position position="296"/>
    </location>
    <ligand>
        <name>Ca(2+)</name>
        <dbReference type="ChEBI" id="CHEBI:29108"/>
        <label>3</label>
    </ligand>
</feature>
<dbReference type="FunFam" id="3.40.390.10:FF:000018">
    <property type="entry name" value="Metalloendoproteinase 1"/>
    <property type="match status" value="1"/>
</dbReference>
<evidence type="ECO:0000256" key="4">
    <source>
        <dbReference type="ARBA" id="ARBA00022729"/>
    </source>
</evidence>
<feature type="binding site" evidence="11">
    <location>
        <position position="259"/>
    </location>
    <ligand>
        <name>Ca(2+)</name>
        <dbReference type="ChEBI" id="CHEBI:29108"/>
        <label>2</label>
    </ligand>
</feature>
<keyword evidence="7" id="KW-0482">Metalloprotease</keyword>
<dbReference type="InterPro" id="IPR001818">
    <property type="entry name" value="Pept_M10_metallopeptidase"/>
</dbReference>
<dbReference type="InterPro" id="IPR002477">
    <property type="entry name" value="Peptidoglycan-bd-like"/>
</dbReference>
<dbReference type="Gene3D" id="3.40.390.10">
    <property type="entry name" value="Collagenase (Catalytic Domain)"/>
    <property type="match status" value="1"/>
</dbReference>
<evidence type="ECO:0000256" key="13">
    <source>
        <dbReference type="SAM" id="Phobius"/>
    </source>
</evidence>
<accession>A0AA88D4E6</accession>
<keyword evidence="3 11" id="KW-0479">Metal-binding</keyword>
<feature type="binding site" evidence="11">
    <location>
        <position position="294"/>
    </location>
    <ligand>
        <name>Zn(2+)</name>
        <dbReference type="ChEBI" id="CHEBI:29105"/>
        <label>1</label>
    </ligand>
</feature>
<dbReference type="Pfam" id="PF01471">
    <property type="entry name" value="PG_binding_1"/>
    <property type="match status" value="1"/>
</dbReference>
<dbReference type="GO" id="GO:0006508">
    <property type="term" value="P:proteolysis"/>
    <property type="evidence" value="ECO:0007669"/>
    <property type="project" value="UniProtKB-KW"/>
</dbReference>
<feature type="binding site" evidence="11">
    <location>
        <position position="299"/>
    </location>
    <ligand>
        <name>Ca(2+)</name>
        <dbReference type="ChEBI" id="CHEBI:29108"/>
        <label>1</label>
    </ligand>
</feature>
<feature type="binding site" evidence="11">
    <location>
        <position position="318"/>
    </location>
    <ligand>
        <name>Zn(2+)</name>
        <dbReference type="ChEBI" id="CHEBI:29105"/>
        <label>2</label>
        <note>catalytic</note>
    </ligand>
</feature>
<comment type="caution">
    <text evidence="15">The sequence shown here is derived from an EMBL/GenBank/DDBJ whole genome shotgun (WGS) entry which is preliminary data.</text>
</comment>
<keyword evidence="6 11" id="KW-0862">Zinc</keyword>
<comment type="similarity">
    <text evidence="1">Belongs to the peptidase M10A family. Matrix metalloproteinases (MMPs) subfamily.</text>
</comment>
<dbReference type="CDD" id="cd04278">
    <property type="entry name" value="ZnMc_MMP"/>
    <property type="match status" value="1"/>
</dbReference>
<reference evidence="15" key="1">
    <citation type="submission" date="2023-07" db="EMBL/GenBank/DDBJ databases">
        <title>draft genome sequence of fig (Ficus carica).</title>
        <authorList>
            <person name="Takahashi T."/>
            <person name="Nishimura K."/>
        </authorList>
    </citation>
    <scope>NUCLEOTIDE SEQUENCE</scope>
</reference>
<dbReference type="InterPro" id="IPR021190">
    <property type="entry name" value="Pept_M10A"/>
</dbReference>
<dbReference type="GO" id="GO:0030198">
    <property type="term" value="P:extracellular matrix organization"/>
    <property type="evidence" value="ECO:0007669"/>
    <property type="project" value="TreeGrafter"/>
</dbReference>
<evidence type="ECO:0000256" key="12">
    <source>
        <dbReference type="SAM" id="MobiDB-lite"/>
    </source>
</evidence>
<dbReference type="EMBL" id="BTGU01000014">
    <property type="protein sequence ID" value="GMN42431.1"/>
    <property type="molecule type" value="Genomic_DNA"/>
</dbReference>
<dbReference type="AlphaFoldDB" id="A0AA88D4E6"/>
<protein>
    <recommendedName>
        <fullName evidence="14">Peptidase metallopeptidase domain-containing protein</fullName>
    </recommendedName>
</protein>
<feature type="binding site" evidence="11">
    <location>
        <position position="322"/>
    </location>
    <ligand>
        <name>Zn(2+)</name>
        <dbReference type="ChEBI" id="CHEBI:29105"/>
        <label>2</label>
        <note>catalytic</note>
    </ligand>
</feature>
<keyword evidence="9" id="KW-0325">Glycoprotein</keyword>
<keyword evidence="16" id="KW-1185">Reference proteome</keyword>
<comment type="cofactor">
    <cofactor evidence="11">
        <name>Zn(2+)</name>
        <dbReference type="ChEBI" id="CHEBI:29105"/>
    </cofactor>
    <text evidence="11">Binds 2 Zn(2+) ions per subunit.</text>
</comment>
<evidence type="ECO:0000256" key="8">
    <source>
        <dbReference type="ARBA" id="ARBA00023145"/>
    </source>
</evidence>
<evidence type="ECO:0000256" key="3">
    <source>
        <dbReference type="ARBA" id="ARBA00022723"/>
    </source>
</evidence>
<dbReference type="InterPro" id="IPR033739">
    <property type="entry name" value="M10A_MMP"/>
</dbReference>
<evidence type="ECO:0000256" key="11">
    <source>
        <dbReference type="PIRSR" id="PIRSR621190-2"/>
    </source>
</evidence>
<feature type="compositionally biased region" description="Basic and acidic residues" evidence="12">
    <location>
        <begin position="46"/>
        <end position="55"/>
    </location>
</feature>
<evidence type="ECO:0000256" key="9">
    <source>
        <dbReference type="ARBA" id="ARBA00023180"/>
    </source>
</evidence>
<feature type="binding site" evidence="11">
    <location>
        <position position="328"/>
    </location>
    <ligand>
        <name>Zn(2+)</name>
        <dbReference type="ChEBI" id="CHEBI:29105"/>
        <label>2</label>
        <note>catalytic</note>
    </ligand>
</feature>
<dbReference type="Proteomes" id="UP001187192">
    <property type="component" value="Unassembled WGS sequence"/>
</dbReference>
<dbReference type="GO" id="GO:0008270">
    <property type="term" value="F:zinc ion binding"/>
    <property type="evidence" value="ECO:0007669"/>
    <property type="project" value="InterPro"/>
</dbReference>
<dbReference type="InterPro" id="IPR036365">
    <property type="entry name" value="PGBD-like_sf"/>
</dbReference>
<keyword evidence="4" id="KW-0732">Signal</keyword>
<dbReference type="PANTHER" id="PTHR10201:SF213">
    <property type="entry name" value="METALLOENDOPROTEINASE 2-MMP-LIKE"/>
    <property type="match status" value="1"/>
</dbReference>
<evidence type="ECO:0000256" key="10">
    <source>
        <dbReference type="PIRSR" id="PIRSR621190-1"/>
    </source>
</evidence>
<name>A0AA88D4E6_FICCA</name>
<evidence type="ECO:0000256" key="6">
    <source>
        <dbReference type="ARBA" id="ARBA00022833"/>
    </source>
</evidence>
<keyword evidence="13" id="KW-0472">Membrane</keyword>
<organism evidence="15 16">
    <name type="scientific">Ficus carica</name>
    <name type="common">Common fig</name>
    <dbReference type="NCBI Taxonomy" id="3494"/>
    <lineage>
        <taxon>Eukaryota</taxon>
        <taxon>Viridiplantae</taxon>
        <taxon>Streptophyta</taxon>
        <taxon>Embryophyta</taxon>
        <taxon>Tracheophyta</taxon>
        <taxon>Spermatophyta</taxon>
        <taxon>Magnoliopsida</taxon>
        <taxon>eudicotyledons</taxon>
        <taxon>Gunneridae</taxon>
        <taxon>Pentapetalae</taxon>
        <taxon>rosids</taxon>
        <taxon>fabids</taxon>
        <taxon>Rosales</taxon>
        <taxon>Moraceae</taxon>
        <taxon>Ficeae</taxon>
        <taxon>Ficus</taxon>
    </lineage>
</organism>
<dbReference type="SUPFAM" id="SSF47090">
    <property type="entry name" value="PGBD-like"/>
    <property type="match status" value="1"/>
</dbReference>
<feature type="region of interest" description="Disordered" evidence="12">
    <location>
        <begin position="46"/>
        <end position="66"/>
    </location>
</feature>
<evidence type="ECO:0000313" key="15">
    <source>
        <dbReference type="EMBL" id="GMN42431.1"/>
    </source>
</evidence>
<gene>
    <name evidence="15" type="ORF">TIFTF001_011640</name>
</gene>
<evidence type="ECO:0000256" key="1">
    <source>
        <dbReference type="ARBA" id="ARBA00009614"/>
    </source>
</evidence>